<proteinExistence type="predicted"/>
<gene>
    <name evidence="2" type="primary">LOC112685603</name>
</gene>
<name>A0A8B8FS64_9HEMI</name>
<dbReference type="AlphaFoldDB" id="A0A8B8FS64"/>
<dbReference type="Proteomes" id="UP000694846">
    <property type="component" value="Unplaced"/>
</dbReference>
<protein>
    <submittedName>
        <fullName evidence="2">Uncharacterized protein LOC112685603</fullName>
    </submittedName>
</protein>
<organism evidence="1 2">
    <name type="scientific">Sipha flava</name>
    <name type="common">yellow sugarcane aphid</name>
    <dbReference type="NCBI Taxonomy" id="143950"/>
    <lineage>
        <taxon>Eukaryota</taxon>
        <taxon>Metazoa</taxon>
        <taxon>Ecdysozoa</taxon>
        <taxon>Arthropoda</taxon>
        <taxon>Hexapoda</taxon>
        <taxon>Insecta</taxon>
        <taxon>Pterygota</taxon>
        <taxon>Neoptera</taxon>
        <taxon>Paraneoptera</taxon>
        <taxon>Hemiptera</taxon>
        <taxon>Sternorrhyncha</taxon>
        <taxon>Aphidomorpha</taxon>
        <taxon>Aphidoidea</taxon>
        <taxon>Aphididae</taxon>
        <taxon>Sipha</taxon>
    </lineage>
</organism>
<reference evidence="2" key="1">
    <citation type="submission" date="2025-08" db="UniProtKB">
        <authorList>
            <consortium name="RefSeq"/>
        </authorList>
    </citation>
    <scope>IDENTIFICATION</scope>
    <source>
        <tissue evidence="2">Whole body</tissue>
    </source>
</reference>
<accession>A0A8B8FS64</accession>
<sequence length="152" mass="17779">MDKVSGVGVVKKSNRVRRVFCPIWKRPYHKNCNCLADENEIDDIVTEFEHLPTSTKQFPKIKRKRGRPKKKIEIVEINNQPITSNSNQNMVPKKKWRLAYLNNVLIDNFNGEFTTFIPEEQLICDNETVFVDSKNTSVHEKSNTIDIEQKFI</sequence>
<evidence type="ECO:0000313" key="2">
    <source>
        <dbReference type="RefSeq" id="XP_025413316.1"/>
    </source>
</evidence>
<keyword evidence="1" id="KW-1185">Reference proteome</keyword>
<evidence type="ECO:0000313" key="1">
    <source>
        <dbReference type="Proteomes" id="UP000694846"/>
    </source>
</evidence>
<dbReference type="GeneID" id="112685603"/>
<dbReference type="RefSeq" id="XP_025413316.1">
    <property type="nucleotide sequence ID" value="XM_025557531.1"/>
</dbReference>